<dbReference type="STRING" id="3914.A0A0L9UZJ8"/>
<sequence length="73" mass="8145">MSTFVGQNDVNGCQHSLQLKGLVGTKSNFYIHVLVHHYIVNIYGSVNKHTFPTGFGPGVTAVFHRILYARTQK</sequence>
<reference evidence="2" key="1">
    <citation type="journal article" date="2015" name="Proc. Natl. Acad. Sci. U.S.A.">
        <title>Genome sequencing of adzuki bean (Vigna angularis) provides insight into high starch and low fat accumulation and domestication.</title>
        <authorList>
            <person name="Yang K."/>
            <person name="Tian Z."/>
            <person name="Chen C."/>
            <person name="Luo L."/>
            <person name="Zhao B."/>
            <person name="Wang Z."/>
            <person name="Yu L."/>
            <person name="Li Y."/>
            <person name="Sun Y."/>
            <person name="Li W."/>
            <person name="Chen Y."/>
            <person name="Li Y."/>
            <person name="Zhang Y."/>
            <person name="Ai D."/>
            <person name="Zhao J."/>
            <person name="Shang C."/>
            <person name="Ma Y."/>
            <person name="Wu B."/>
            <person name="Wang M."/>
            <person name="Gao L."/>
            <person name="Sun D."/>
            <person name="Zhang P."/>
            <person name="Guo F."/>
            <person name="Wang W."/>
            <person name="Li Y."/>
            <person name="Wang J."/>
            <person name="Varshney R.K."/>
            <person name="Wang J."/>
            <person name="Ling H.Q."/>
            <person name="Wan P."/>
        </authorList>
    </citation>
    <scope>NUCLEOTIDE SEQUENCE</scope>
    <source>
        <strain evidence="2">cv. Jingnong 6</strain>
    </source>
</reference>
<evidence type="ECO:0000313" key="1">
    <source>
        <dbReference type="EMBL" id="KOM47944.1"/>
    </source>
</evidence>
<dbReference type="Gramene" id="KOM47944">
    <property type="protein sequence ID" value="KOM47944"/>
    <property type="gene ID" value="LR48_Vigan07g164800"/>
</dbReference>
<dbReference type="EMBL" id="CM003377">
    <property type="protein sequence ID" value="KOM47944.1"/>
    <property type="molecule type" value="Genomic_DNA"/>
</dbReference>
<protein>
    <submittedName>
        <fullName evidence="1">Uncharacterized protein</fullName>
    </submittedName>
</protein>
<accession>A0A0L9UZJ8</accession>
<organism evidence="1 2">
    <name type="scientific">Phaseolus angularis</name>
    <name type="common">Azuki bean</name>
    <name type="synonym">Vigna angularis</name>
    <dbReference type="NCBI Taxonomy" id="3914"/>
    <lineage>
        <taxon>Eukaryota</taxon>
        <taxon>Viridiplantae</taxon>
        <taxon>Streptophyta</taxon>
        <taxon>Embryophyta</taxon>
        <taxon>Tracheophyta</taxon>
        <taxon>Spermatophyta</taxon>
        <taxon>Magnoliopsida</taxon>
        <taxon>eudicotyledons</taxon>
        <taxon>Gunneridae</taxon>
        <taxon>Pentapetalae</taxon>
        <taxon>rosids</taxon>
        <taxon>fabids</taxon>
        <taxon>Fabales</taxon>
        <taxon>Fabaceae</taxon>
        <taxon>Papilionoideae</taxon>
        <taxon>50 kb inversion clade</taxon>
        <taxon>NPAAA clade</taxon>
        <taxon>indigoferoid/millettioid clade</taxon>
        <taxon>Phaseoleae</taxon>
        <taxon>Vigna</taxon>
    </lineage>
</organism>
<evidence type="ECO:0000313" key="2">
    <source>
        <dbReference type="Proteomes" id="UP000053144"/>
    </source>
</evidence>
<gene>
    <name evidence="1" type="ORF">LR48_Vigan07g164800</name>
</gene>
<proteinExistence type="predicted"/>
<name>A0A0L9UZJ8_PHAAN</name>
<dbReference type="AlphaFoldDB" id="A0A0L9UZJ8"/>
<dbReference type="Proteomes" id="UP000053144">
    <property type="component" value="Chromosome 7"/>
</dbReference>